<feature type="coiled-coil region" evidence="1">
    <location>
        <begin position="188"/>
        <end position="244"/>
    </location>
</feature>
<accession>A0ABN6UII4</accession>
<dbReference type="InterPro" id="IPR014345">
    <property type="entry name" value="XrtA_polysacc_chain"/>
</dbReference>
<dbReference type="Proteomes" id="UP001317822">
    <property type="component" value="Chromosome"/>
</dbReference>
<evidence type="ECO:0000256" key="2">
    <source>
        <dbReference type="SAM" id="Phobius"/>
    </source>
</evidence>
<gene>
    <name evidence="3" type="ORF">LA521A_12900</name>
</gene>
<organism evidence="3 4">
    <name type="scientific">Lysobacter auxotrophicus</name>
    <dbReference type="NCBI Taxonomy" id="2992573"/>
    <lineage>
        <taxon>Bacteria</taxon>
        <taxon>Pseudomonadati</taxon>
        <taxon>Pseudomonadota</taxon>
        <taxon>Gammaproteobacteria</taxon>
        <taxon>Lysobacterales</taxon>
        <taxon>Lysobacteraceae</taxon>
        <taxon>Lysobacter</taxon>
    </lineage>
</organism>
<feature type="transmembrane region" description="Helical" evidence="2">
    <location>
        <begin position="446"/>
        <end position="469"/>
    </location>
</feature>
<keyword evidence="2" id="KW-0472">Membrane</keyword>
<keyword evidence="1" id="KW-0175">Coiled coil</keyword>
<feature type="coiled-coil region" evidence="1">
    <location>
        <begin position="293"/>
        <end position="320"/>
    </location>
</feature>
<evidence type="ECO:0000313" key="4">
    <source>
        <dbReference type="Proteomes" id="UP001317822"/>
    </source>
</evidence>
<dbReference type="PANTHER" id="PTHR32309">
    <property type="entry name" value="TYROSINE-PROTEIN KINASE"/>
    <property type="match status" value="1"/>
</dbReference>
<protein>
    <submittedName>
        <fullName evidence="3">Lipopolysaccharide biosynthesis protein</fullName>
    </submittedName>
</protein>
<dbReference type="EMBL" id="AP027041">
    <property type="protein sequence ID" value="BDU16089.1"/>
    <property type="molecule type" value="Genomic_DNA"/>
</dbReference>
<evidence type="ECO:0000256" key="1">
    <source>
        <dbReference type="SAM" id="Coils"/>
    </source>
</evidence>
<dbReference type="PANTHER" id="PTHR32309:SF13">
    <property type="entry name" value="FERRIC ENTEROBACTIN TRANSPORT PROTEIN FEPE"/>
    <property type="match status" value="1"/>
</dbReference>
<proteinExistence type="predicted"/>
<name>A0ABN6UII4_9GAMM</name>
<feature type="transmembrane region" description="Helical" evidence="2">
    <location>
        <begin position="34"/>
        <end position="54"/>
    </location>
</feature>
<keyword evidence="4" id="KW-1185">Reference proteome</keyword>
<keyword evidence="2" id="KW-1133">Transmembrane helix</keyword>
<feature type="transmembrane region" description="Helical" evidence="2">
    <location>
        <begin position="509"/>
        <end position="529"/>
    </location>
</feature>
<dbReference type="InterPro" id="IPR050445">
    <property type="entry name" value="Bact_polysacc_biosynth/exp"/>
</dbReference>
<reference evidence="3 4" key="1">
    <citation type="journal article" date="2023" name="Int. J. Syst. Evol. Microbiol.">
        <title>Physiological and genomic analyses of cobalamin (vitamin B12)-auxotrophy of Lysobacter auxotrophicus sp. nov., a methionine-auxotrophic chitinolytic bacterium isolated from chitin-treated soil.</title>
        <authorList>
            <person name="Saito A."/>
            <person name="Dohra H."/>
            <person name="Hamada M."/>
            <person name="Moriuchi R."/>
            <person name="Kotsuchibashi Y."/>
            <person name="Mori K."/>
        </authorList>
    </citation>
    <scope>NUCLEOTIDE SEQUENCE [LARGE SCALE GENOMIC DNA]</scope>
    <source>
        <strain evidence="3 4">5-21a</strain>
    </source>
</reference>
<evidence type="ECO:0000313" key="3">
    <source>
        <dbReference type="EMBL" id="BDU16089.1"/>
    </source>
</evidence>
<sequence>MNGASTELTIPEARPSAIAAMVPVAFEEWRRRPVLLATVFTLIALGALVFGMLLPKKYNSQTTILVEESNIIKPLMEGRAVPTSVVSRAAITREVAFSRKTMEDILKTGGWMAKNPTPVQQDQIIELITGRTIISNPRDNLIRVSYTDTDPARAHAVTKRFAELIIQESLATKERESRDAYDFIDSQVRAYHKKLTDAESKLEAYRKSNPDARPGIDGDVNSRIAELRRMVDTSRMELMDLESQGNALQGQLNGENEVNLVQTRSGQLLARMAELEAEHDKLLMNYTEQHPDVVRVQHQIRDLEEEVRREDARQAALKDAPPSPSDASRVGGTALGGVASFNPLYGELKSKTAENRRQAAAVQSRINTSQALLDQELARSRHIAASESTMAELSRDYEVNRDLYQDLLKRRENARVSMSLDAEQRGLSFRVQEPASYPLRGVGLRLVHVASAGLGAAALAPLLLLFGFVRLDPRVRSPYQIETASALPVLGSVPRYQTAPSRRLGTRRFVIAAMIFLVVPLVYGAVLALKMVNLQ</sequence>
<keyword evidence="2" id="KW-0812">Transmembrane</keyword>
<dbReference type="RefSeq" id="WP_281781503.1">
    <property type="nucleotide sequence ID" value="NZ_AP027041.1"/>
</dbReference>
<dbReference type="NCBIfam" id="TIGR03007">
    <property type="entry name" value="pepcterm_ChnLen"/>
    <property type="match status" value="1"/>
</dbReference>